<feature type="chain" id="PRO_5036029923" description="Ig-like domain-containing protein" evidence="1">
    <location>
        <begin position="19"/>
        <end position="314"/>
    </location>
</feature>
<reference evidence="3" key="1">
    <citation type="journal article" date="2016" name="Sci. Rep.">
        <title>Molecular characterization of firefly nuptial gifts: a multi-omics approach sheds light on postcopulatory sexual selection.</title>
        <authorList>
            <person name="Al-Wathiqui N."/>
            <person name="Fallon T.R."/>
            <person name="South A."/>
            <person name="Weng J.K."/>
            <person name="Lewis S.M."/>
        </authorList>
    </citation>
    <scope>NUCLEOTIDE SEQUENCE</scope>
</reference>
<dbReference type="InterPro" id="IPR013783">
    <property type="entry name" value="Ig-like_fold"/>
</dbReference>
<dbReference type="InParanoid" id="A0A1Y1N2C0"/>
<accession>A0A1Y1N2C0</accession>
<feature type="domain" description="Ig-like" evidence="2">
    <location>
        <begin position="85"/>
        <end position="167"/>
    </location>
</feature>
<sequence length="314" mass="35579">MKIKFVLLIAMVILYVVGDDHFIHTDHHRRRKHRVASGKRDIRYDWRTREFISGQRRNSKLDSGLNAISTDPENEKNVEKLFLSPNYTIVQAQIGTTAVLHCEVIDIGESTVSWIRRRDYHLLTVGLQTYSSDKRFFTSNGKSGQDWSLHIRYSELKDSGLYECQITTHPASSLFVELQLLEAHADIIGGSEKIVKSGSPLRLSCILRRTTEPPEYIFWYHGEHMINYDLKGGAAVRHGRQGSELIIPRAEMKHAGNYSCVPSNARPANVTVHVLQSEKPAAMQHDSKGGSAVPCGRRRAISILLLNVIALLWR</sequence>
<dbReference type="InterPro" id="IPR013106">
    <property type="entry name" value="Ig_V-set"/>
</dbReference>
<dbReference type="PROSITE" id="PS50835">
    <property type="entry name" value="IG_LIKE"/>
    <property type="match status" value="2"/>
</dbReference>
<dbReference type="GO" id="GO:0050808">
    <property type="term" value="P:synapse organization"/>
    <property type="evidence" value="ECO:0007669"/>
    <property type="project" value="TreeGrafter"/>
</dbReference>
<dbReference type="InterPro" id="IPR003598">
    <property type="entry name" value="Ig_sub2"/>
</dbReference>
<dbReference type="InterPro" id="IPR007110">
    <property type="entry name" value="Ig-like_dom"/>
</dbReference>
<organism evidence="3">
    <name type="scientific">Photinus pyralis</name>
    <name type="common">Common eastern firefly</name>
    <name type="synonym">Lampyris pyralis</name>
    <dbReference type="NCBI Taxonomy" id="7054"/>
    <lineage>
        <taxon>Eukaryota</taxon>
        <taxon>Metazoa</taxon>
        <taxon>Ecdysozoa</taxon>
        <taxon>Arthropoda</taxon>
        <taxon>Hexapoda</taxon>
        <taxon>Insecta</taxon>
        <taxon>Pterygota</taxon>
        <taxon>Neoptera</taxon>
        <taxon>Endopterygota</taxon>
        <taxon>Coleoptera</taxon>
        <taxon>Polyphaga</taxon>
        <taxon>Elateriformia</taxon>
        <taxon>Elateroidea</taxon>
        <taxon>Lampyridae</taxon>
        <taxon>Lampyrinae</taxon>
        <taxon>Photinus</taxon>
    </lineage>
</organism>
<dbReference type="EMBL" id="VVIM01000011">
    <property type="protein sequence ID" value="KAB0791940.1"/>
    <property type="molecule type" value="Genomic_DNA"/>
</dbReference>
<dbReference type="Proteomes" id="UP000327044">
    <property type="component" value="Unassembled WGS sequence"/>
</dbReference>
<protein>
    <recommendedName>
        <fullName evidence="2">Ig-like domain-containing protein</fullName>
    </recommendedName>
</protein>
<evidence type="ECO:0000313" key="3">
    <source>
        <dbReference type="EMBL" id="JAV92002.1"/>
    </source>
</evidence>
<keyword evidence="1" id="KW-0732">Signal</keyword>
<keyword evidence="5" id="KW-1185">Reference proteome</keyword>
<dbReference type="AlphaFoldDB" id="A0A1Y1N2C0"/>
<dbReference type="EMBL" id="GEZM01014781">
    <property type="protein sequence ID" value="JAV92002.1"/>
    <property type="molecule type" value="Transcribed_RNA"/>
</dbReference>
<dbReference type="PANTHER" id="PTHR23279">
    <property type="entry name" value="DEFECTIVE PROBOSCIS EXTENSION RESPONSE DPR -RELATED"/>
    <property type="match status" value="1"/>
</dbReference>
<dbReference type="FunFam" id="2.60.40.10:FF:000129">
    <property type="entry name" value="CLUMA_CG018772, isoform A"/>
    <property type="match status" value="1"/>
</dbReference>
<dbReference type="PANTHER" id="PTHR23279:SF37">
    <property type="entry name" value="DEFECTIVE PROBOSCIS EXTENSION RESPONSE 13, ISOFORM B"/>
    <property type="match status" value="1"/>
</dbReference>
<gene>
    <name evidence="4" type="ORF">PPYR_03740</name>
</gene>
<dbReference type="InterPro" id="IPR003599">
    <property type="entry name" value="Ig_sub"/>
</dbReference>
<evidence type="ECO:0000313" key="5">
    <source>
        <dbReference type="Proteomes" id="UP000327044"/>
    </source>
</evidence>
<reference evidence="4 5" key="2">
    <citation type="journal article" date="2018" name="Elife">
        <title>Firefly genomes illuminate parallel origins of bioluminescence in beetles.</title>
        <authorList>
            <person name="Fallon T.R."/>
            <person name="Lower S.E."/>
            <person name="Chang C.H."/>
            <person name="Bessho-Uehara M."/>
            <person name="Martin G.J."/>
            <person name="Bewick A.J."/>
            <person name="Behringer M."/>
            <person name="Debat H.J."/>
            <person name="Wong I."/>
            <person name="Day J.C."/>
            <person name="Suvorov A."/>
            <person name="Silva C.J."/>
            <person name="Stanger-Hall K.F."/>
            <person name="Hall D.W."/>
            <person name="Schmitz R.J."/>
            <person name="Nelson D.R."/>
            <person name="Lewis S.M."/>
            <person name="Shigenobu S."/>
            <person name="Bybee S.M."/>
            <person name="Larracuente A.M."/>
            <person name="Oba Y."/>
            <person name="Weng J.K."/>
        </authorList>
    </citation>
    <scope>NUCLEOTIDE SEQUENCE [LARGE SCALE GENOMIC DNA]</scope>
    <source>
        <strain evidence="4">1611_PpyrPB1</strain>
        <tissue evidence="4">Whole body</tissue>
    </source>
</reference>
<proteinExistence type="predicted"/>
<evidence type="ECO:0000256" key="1">
    <source>
        <dbReference type="SAM" id="SignalP"/>
    </source>
</evidence>
<dbReference type="GO" id="GO:0032589">
    <property type="term" value="C:neuron projection membrane"/>
    <property type="evidence" value="ECO:0007669"/>
    <property type="project" value="TreeGrafter"/>
</dbReference>
<dbReference type="SMART" id="SM00409">
    <property type="entry name" value="IG"/>
    <property type="match status" value="2"/>
</dbReference>
<evidence type="ECO:0000259" key="2">
    <source>
        <dbReference type="PROSITE" id="PS50835"/>
    </source>
</evidence>
<dbReference type="SUPFAM" id="SSF48726">
    <property type="entry name" value="Immunoglobulin"/>
    <property type="match status" value="2"/>
</dbReference>
<dbReference type="Gene3D" id="2.60.40.10">
    <property type="entry name" value="Immunoglobulins"/>
    <property type="match status" value="2"/>
</dbReference>
<name>A0A1Y1N2C0_PHOPY</name>
<dbReference type="SMART" id="SM00408">
    <property type="entry name" value="IGc2"/>
    <property type="match status" value="2"/>
</dbReference>
<reference evidence="4" key="3">
    <citation type="submission" date="2019-08" db="EMBL/GenBank/DDBJ databases">
        <authorList>
            <consortium name="Photinus pyralis genome working group"/>
            <person name="Fallon T.R."/>
            <person name="Sander Lower S.E."/>
            <person name="Weng J.-K."/>
        </authorList>
    </citation>
    <scope>NUCLEOTIDE SEQUENCE</scope>
    <source>
        <strain evidence="4">1611_PpyrPB1</strain>
        <tissue evidence="4">Whole body</tissue>
    </source>
</reference>
<dbReference type="Pfam" id="PF13927">
    <property type="entry name" value="Ig_3"/>
    <property type="match status" value="1"/>
</dbReference>
<dbReference type="OrthoDB" id="5359219at2759"/>
<dbReference type="InterPro" id="IPR036179">
    <property type="entry name" value="Ig-like_dom_sf"/>
</dbReference>
<feature type="signal peptide" evidence="1">
    <location>
        <begin position="1"/>
        <end position="18"/>
    </location>
</feature>
<dbReference type="Pfam" id="PF07686">
    <property type="entry name" value="V-set"/>
    <property type="match status" value="1"/>
</dbReference>
<dbReference type="InterPro" id="IPR037448">
    <property type="entry name" value="Zig-8"/>
</dbReference>
<evidence type="ECO:0000313" key="4">
    <source>
        <dbReference type="EMBL" id="KAB0791940.1"/>
    </source>
</evidence>
<feature type="domain" description="Ig-like" evidence="2">
    <location>
        <begin position="170"/>
        <end position="271"/>
    </location>
</feature>